<organism evidence="3 4">
    <name type="scientific">Fonsecaea monophora</name>
    <dbReference type="NCBI Taxonomy" id="254056"/>
    <lineage>
        <taxon>Eukaryota</taxon>
        <taxon>Fungi</taxon>
        <taxon>Dikarya</taxon>
        <taxon>Ascomycota</taxon>
        <taxon>Pezizomycotina</taxon>
        <taxon>Eurotiomycetes</taxon>
        <taxon>Chaetothyriomycetidae</taxon>
        <taxon>Chaetothyriales</taxon>
        <taxon>Herpotrichiellaceae</taxon>
        <taxon>Fonsecaea</taxon>
    </lineage>
</organism>
<feature type="region of interest" description="Disordered" evidence="1">
    <location>
        <begin position="52"/>
        <end position="186"/>
    </location>
</feature>
<dbReference type="AlphaFoldDB" id="A0A177FFN1"/>
<dbReference type="Proteomes" id="UP000077002">
    <property type="component" value="Unassembled WGS sequence"/>
</dbReference>
<comment type="caution">
    <text evidence="3">The sequence shown here is derived from an EMBL/GenBank/DDBJ whole genome shotgun (WGS) entry which is preliminary data.</text>
</comment>
<proteinExistence type="predicted"/>
<dbReference type="GeneID" id="34597866"/>
<feature type="compositionally biased region" description="Basic and acidic residues" evidence="1">
    <location>
        <begin position="108"/>
        <end position="120"/>
    </location>
</feature>
<feature type="compositionally biased region" description="Acidic residues" evidence="1">
    <location>
        <begin position="121"/>
        <end position="130"/>
    </location>
</feature>
<evidence type="ECO:0000313" key="4">
    <source>
        <dbReference type="Proteomes" id="UP000077002"/>
    </source>
</evidence>
<protein>
    <submittedName>
        <fullName evidence="3">Uncharacterized protein</fullName>
    </submittedName>
</protein>
<feature type="compositionally biased region" description="Acidic residues" evidence="1">
    <location>
        <begin position="62"/>
        <end position="77"/>
    </location>
</feature>
<feature type="compositionally biased region" description="Basic and acidic residues" evidence="1">
    <location>
        <begin position="174"/>
        <end position="186"/>
    </location>
</feature>
<gene>
    <name evidence="3" type="ORF">AYO21_02692</name>
</gene>
<feature type="compositionally biased region" description="Acidic residues" evidence="1">
    <location>
        <begin position="163"/>
        <end position="173"/>
    </location>
</feature>
<feature type="signal peptide" evidence="2">
    <location>
        <begin position="1"/>
        <end position="18"/>
    </location>
</feature>
<feature type="chain" id="PRO_5008061121" evidence="2">
    <location>
        <begin position="19"/>
        <end position="186"/>
    </location>
</feature>
<feature type="compositionally biased region" description="Basic residues" evidence="1">
    <location>
        <begin position="82"/>
        <end position="95"/>
    </location>
</feature>
<evidence type="ECO:0000256" key="1">
    <source>
        <dbReference type="SAM" id="MobiDB-lite"/>
    </source>
</evidence>
<dbReference type="RefSeq" id="XP_022515025.1">
    <property type="nucleotide sequence ID" value="XM_022652669.1"/>
</dbReference>
<keyword evidence="2" id="KW-0732">Signal</keyword>
<evidence type="ECO:0000256" key="2">
    <source>
        <dbReference type="SAM" id="SignalP"/>
    </source>
</evidence>
<reference evidence="3 4" key="1">
    <citation type="submission" date="2016-03" db="EMBL/GenBank/DDBJ databases">
        <title>Draft genome sequence of the Fonsecaea monophora CBS 269.37.</title>
        <authorList>
            <person name="Bombassaro A."/>
            <person name="Vinicius W.A."/>
            <person name="De Hoog S."/>
            <person name="Sun J."/>
            <person name="Souza E.M."/>
            <person name="Raittz R.T."/>
            <person name="Costa F."/>
            <person name="Leao A.C."/>
            <person name="Tadra-Sfeir M.Z."/>
            <person name="Baura V."/>
            <person name="Balsanelli E."/>
            <person name="Pedrosa F.O."/>
            <person name="Moreno L.F."/>
            <person name="Steffens M.B."/>
            <person name="Xi L."/>
            <person name="Bocca A.L."/>
            <person name="Felipe M.S."/>
            <person name="Teixeira M."/>
            <person name="Telles Filho F.Q."/>
            <person name="Azevedo C.M."/>
            <person name="Gomes R."/>
            <person name="Vicente V.A."/>
        </authorList>
    </citation>
    <scope>NUCLEOTIDE SEQUENCE [LARGE SCALE GENOMIC DNA]</scope>
    <source>
        <strain evidence="3 4">CBS 269.37</strain>
    </source>
</reference>
<accession>A0A177FFN1</accession>
<keyword evidence="4" id="KW-1185">Reference proteome</keyword>
<sequence length="186" mass="20415">MKASAVVMTTLLAGAVLALPTAPAPVDSSKHLATRDTNVDALRATHYARGVGQSLDIRDDPDTTDGEVTDDLGSDTDDERRKGKLTRAVRKRSARRSSSSSFARKDKRRPDDTDSEHSDGIDTDNDSDSDDDKKHRKRAVAVKKARRANRTRRTANNKKRDDDTTDNDSPTDGEDIHTDHTASDTD</sequence>
<evidence type="ECO:0000313" key="3">
    <source>
        <dbReference type="EMBL" id="OAG43073.1"/>
    </source>
</evidence>
<feature type="compositionally biased region" description="Basic residues" evidence="1">
    <location>
        <begin position="134"/>
        <end position="157"/>
    </location>
</feature>
<dbReference type="EMBL" id="LVKK01000012">
    <property type="protein sequence ID" value="OAG43073.1"/>
    <property type="molecule type" value="Genomic_DNA"/>
</dbReference>
<name>A0A177FFN1_9EURO</name>